<dbReference type="SUPFAM" id="SSF55424">
    <property type="entry name" value="FAD/NAD-linked reductases, dimerisation (C-terminal) domain"/>
    <property type="match status" value="1"/>
</dbReference>
<evidence type="ECO:0000256" key="8">
    <source>
        <dbReference type="ARBA" id="ARBA00022723"/>
    </source>
</evidence>
<evidence type="ECO:0000256" key="11">
    <source>
        <dbReference type="ARBA" id="ARBA00022914"/>
    </source>
</evidence>
<dbReference type="InterPro" id="IPR021179">
    <property type="entry name" value="Mercury_reductase_MerA"/>
</dbReference>
<sequence length="478" mass="50976">MMAEEFDLVILGSGSTAFAAALRAAERGKTAAMTEVRTLGGTCVNRGCLPSKNLIEAAKILYDSKNPRYPGLSPASMSFDFRALIQQKDAVIEDYRGKKYQSIISNSKSIRIVEGAARFSGPNEVTVNGQVLSAPRFLVATGSSPTVPDIQGLHETPYLTSDLLTNHEDIELTELPASLIIIGGGYIALELGQMFSRFGTSVTILERGEQILSAYEPEIAQSVAAVFREEGIAIHTKATVSRVHGDERQVVVTLQVDGRQKELKAAKLLVATGRTPNTEHLGLEFPGVDLDERGFVKVNEELRTSAGHVYAAGDVIGSYTGSQMATPVGAQDGGIAAENALNGKGGRQVNHAVIPRAIFTDPQVGVVGLSDAEANARGYACDCRLIPMSLVPRAGAVREARGVLKMVADRNTKKVLGVSMHGMNAAEVIHEAAMGLRFGASIDDFAHMLHVYPTMSEALKIAALSYTKDVSKMSCCAE</sequence>
<dbReference type="InterPro" id="IPR036188">
    <property type="entry name" value="FAD/NAD-bd_sf"/>
</dbReference>
<keyword evidence="7 17" id="KW-0285">Flavoprotein</keyword>
<dbReference type="Pfam" id="PF02852">
    <property type="entry name" value="Pyr_redox_dim"/>
    <property type="match status" value="1"/>
</dbReference>
<organism evidence="20 21">
    <name type="scientific">Nitrospira defluvii</name>
    <dbReference type="NCBI Taxonomy" id="330214"/>
    <lineage>
        <taxon>Bacteria</taxon>
        <taxon>Pseudomonadati</taxon>
        <taxon>Nitrospirota</taxon>
        <taxon>Nitrospiria</taxon>
        <taxon>Nitrospirales</taxon>
        <taxon>Nitrospiraceae</taxon>
        <taxon>Nitrospira</taxon>
    </lineage>
</organism>
<dbReference type="Gene3D" id="3.50.50.60">
    <property type="entry name" value="FAD/NAD(P)-binding domain"/>
    <property type="match status" value="2"/>
</dbReference>
<keyword evidence="12 17" id="KW-0560">Oxidoreductase</keyword>
<evidence type="ECO:0000259" key="18">
    <source>
        <dbReference type="Pfam" id="PF02852"/>
    </source>
</evidence>
<evidence type="ECO:0000313" key="21">
    <source>
        <dbReference type="Proteomes" id="UP000675880"/>
    </source>
</evidence>
<comment type="caution">
    <text evidence="20">The sequence shown here is derived from an EMBL/GenBank/DDBJ whole genome shotgun (WGS) entry which is preliminary data.</text>
</comment>
<evidence type="ECO:0000256" key="17">
    <source>
        <dbReference type="RuleBase" id="RU003691"/>
    </source>
</evidence>
<comment type="similarity">
    <text evidence="2 17">Belongs to the class-I pyridine nucleotide-disulfide oxidoreductase family.</text>
</comment>
<dbReference type="InterPro" id="IPR016156">
    <property type="entry name" value="FAD/NAD-linked_Rdtase_dimer_sf"/>
</dbReference>
<keyword evidence="14 17" id="KW-0676">Redox-active center</keyword>
<comment type="subunit">
    <text evidence="3">Homodimer.</text>
</comment>
<dbReference type="InterPro" id="IPR004099">
    <property type="entry name" value="Pyr_nucl-diS_OxRdtase_dimer"/>
</dbReference>
<evidence type="ECO:0000259" key="19">
    <source>
        <dbReference type="Pfam" id="PF07992"/>
    </source>
</evidence>
<dbReference type="PANTHER" id="PTHR43014:SF4">
    <property type="entry name" value="PYRIDINE NUCLEOTIDE-DISULFIDE OXIDOREDUCTASE RCLA-RELATED"/>
    <property type="match status" value="1"/>
</dbReference>
<evidence type="ECO:0000256" key="13">
    <source>
        <dbReference type="ARBA" id="ARBA00023157"/>
    </source>
</evidence>
<keyword evidence="11" id="KW-0476">Mercury</keyword>
<evidence type="ECO:0000256" key="14">
    <source>
        <dbReference type="ARBA" id="ARBA00023284"/>
    </source>
</evidence>
<dbReference type="RefSeq" id="WP_213043161.1">
    <property type="nucleotide sequence ID" value="NZ_CAJNBJ010000017.1"/>
</dbReference>
<protein>
    <recommendedName>
        <fullName evidence="5">Mercuric reductase</fullName>
        <ecNumber evidence="4">1.16.1.1</ecNumber>
    </recommendedName>
    <alternativeName>
        <fullName evidence="15">Hg(II) reductase</fullName>
    </alternativeName>
</protein>
<keyword evidence="8" id="KW-0479">Metal-binding</keyword>
<proteinExistence type="inferred from homology"/>
<dbReference type="PIRSF" id="PIRSF000350">
    <property type="entry name" value="Mercury_reductase_MerA"/>
    <property type="match status" value="1"/>
</dbReference>
<dbReference type="PRINTS" id="PR00411">
    <property type="entry name" value="PNDRDTASEI"/>
</dbReference>
<name>A0ABN7LVS8_9BACT</name>
<dbReference type="PROSITE" id="PS00076">
    <property type="entry name" value="PYRIDINE_REDOX_1"/>
    <property type="match status" value="1"/>
</dbReference>
<dbReference type="InterPro" id="IPR001100">
    <property type="entry name" value="Pyr_nuc-diS_OxRdtase"/>
</dbReference>
<evidence type="ECO:0000256" key="2">
    <source>
        <dbReference type="ARBA" id="ARBA00007532"/>
    </source>
</evidence>
<dbReference type="InterPro" id="IPR023753">
    <property type="entry name" value="FAD/NAD-binding_dom"/>
</dbReference>
<gene>
    <name evidence="20" type="primary">merA</name>
    <name evidence="20" type="ORF">NSPZN2_40327</name>
</gene>
<dbReference type="PANTHER" id="PTHR43014">
    <property type="entry name" value="MERCURIC REDUCTASE"/>
    <property type="match status" value="1"/>
</dbReference>
<evidence type="ECO:0000256" key="7">
    <source>
        <dbReference type="ARBA" id="ARBA00022630"/>
    </source>
</evidence>
<feature type="domain" description="FAD/NAD(P)-binding" evidence="19">
    <location>
        <begin position="6"/>
        <end position="325"/>
    </location>
</feature>
<dbReference type="Proteomes" id="UP000675880">
    <property type="component" value="Unassembled WGS sequence"/>
</dbReference>
<feature type="domain" description="Pyridine nucleotide-disulphide oxidoreductase dimerisation" evidence="18">
    <location>
        <begin position="354"/>
        <end position="462"/>
    </location>
</feature>
<reference evidence="20 21" key="1">
    <citation type="submission" date="2021-02" db="EMBL/GenBank/DDBJ databases">
        <authorList>
            <person name="Han P."/>
        </authorList>
    </citation>
    <scope>NUCLEOTIDE SEQUENCE [LARGE SCALE GENOMIC DNA]</scope>
    <source>
        <strain evidence="20">Candidatus Nitrospira sp. ZN2</strain>
    </source>
</reference>
<dbReference type="EC" id="1.16.1.1" evidence="4"/>
<dbReference type="NCBIfam" id="TIGR02053">
    <property type="entry name" value="MerA"/>
    <property type="match status" value="1"/>
</dbReference>
<comment type="catalytic activity">
    <reaction evidence="16">
        <text>Hg + NADP(+) + H(+) = Hg(2+) + NADPH</text>
        <dbReference type="Rhea" id="RHEA:23856"/>
        <dbReference type="ChEBI" id="CHEBI:15378"/>
        <dbReference type="ChEBI" id="CHEBI:16170"/>
        <dbReference type="ChEBI" id="CHEBI:16793"/>
        <dbReference type="ChEBI" id="CHEBI:57783"/>
        <dbReference type="ChEBI" id="CHEBI:58349"/>
        <dbReference type="EC" id="1.16.1.1"/>
    </reaction>
</comment>
<evidence type="ECO:0000256" key="3">
    <source>
        <dbReference type="ARBA" id="ARBA00011738"/>
    </source>
</evidence>
<keyword evidence="13" id="KW-1015">Disulfide bond</keyword>
<dbReference type="InterPro" id="IPR012999">
    <property type="entry name" value="Pyr_OxRdtase_I_AS"/>
</dbReference>
<evidence type="ECO:0000313" key="20">
    <source>
        <dbReference type="EMBL" id="CAE6771890.1"/>
    </source>
</evidence>
<evidence type="ECO:0000256" key="15">
    <source>
        <dbReference type="ARBA" id="ARBA00031725"/>
    </source>
</evidence>
<dbReference type="SUPFAM" id="SSF51905">
    <property type="entry name" value="FAD/NAD(P)-binding domain"/>
    <property type="match status" value="1"/>
</dbReference>
<dbReference type="Gene3D" id="3.30.390.30">
    <property type="match status" value="1"/>
</dbReference>
<evidence type="ECO:0000256" key="6">
    <source>
        <dbReference type="ARBA" id="ARBA00022466"/>
    </source>
</evidence>
<evidence type="ECO:0000256" key="5">
    <source>
        <dbReference type="ARBA" id="ARBA00014791"/>
    </source>
</evidence>
<evidence type="ECO:0000256" key="1">
    <source>
        <dbReference type="ARBA" id="ARBA00001974"/>
    </source>
</evidence>
<dbReference type="PRINTS" id="PR00368">
    <property type="entry name" value="FADPNR"/>
</dbReference>
<keyword evidence="10" id="KW-0521">NADP</keyword>
<keyword evidence="9 17" id="KW-0274">FAD</keyword>
<comment type="cofactor">
    <cofactor evidence="1">
        <name>FAD</name>
        <dbReference type="ChEBI" id="CHEBI:57692"/>
    </cofactor>
</comment>
<evidence type="ECO:0000256" key="9">
    <source>
        <dbReference type="ARBA" id="ARBA00022827"/>
    </source>
</evidence>
<keyword evidence="6" id="KW-0475">Mercuric resistance</keyword>
<evidence type="ECO:0000256" key="10">
    <source>
        <dbReference type="ARBA" id="ARBA00022857"/>
    </source>
</evidence>
<dbReference type="EMBL" id="CAJNBJ010000017">
    <property type="protein sequence ID" value="CAE6771890.1"/>
    <property type="molecule type" value="Genomic_DNA"/>
</dbReference>
<dbReference type="GO" id="GO:0016152">
    <property type="term" value="F:mercury (II) reductase (NADP+) activity"/>
    <property type="evidence" value="ECO:0007669"/>
    <property type="project" value="UniProtKB-EC"/>
</dbReference>
<evidence type="ECO:0000256" key="16">
    <source>
        <dbReference type="ARBA" id="ARBA00048984"/>
    </source>
</evidence>
<dbReference type="Pfam" id="PF07992">
    <property type="entry name" value="Pyr_redox_2"/>
    <property type="match status" value="1"/>
</dbReference>
<keyword evidence="21" id="KW-1185">Reference proteome</keyword>
<evidence type="ECO:0000256" key="4">
    <source>
        <dbReference type="ARBA" id="ARBA00012661"/>
    </source>
</evidence>
<accession>A0ABN7LVS8</accession>
<evidence type="ECO:0000256" key="12">
    <source>
        <dbReference type="ARBA" id="ARBA00023002"/>
    </source>
</evidence>